<dbReference type="GeneID" id="100529205"/>
<evidence type="ECO:0000256" key="3">
    <source>
        <dbReference type="ARBA" id="ARBA00022692"/>
    </source>
</evidence>
<dbReference type="Pfam" id="PF07690">
    <property type="entry name" value="MFS_1"/>
    <property type="match status" value="1"/>
</dbReference>
<organism evidence="9 10">
    <name type="scientific">Bombyx mori</name>
    <name type="common">Silk moth</name>
    <dbReference type="NCBI Taxonomy" id="7091"/>
    <lineage>
        <taxon>Eukaryota</taxon>
        <taxon>Metazoa</taxon>
        <taxon>Ecdysozoa</taxon>
        <taxon>Arthropoda</taxon>
        <taxon>Hexapoda</taxon>
        <taxon>Insecta</taxon>
        <taxon>Pterygota</taxon>
        <taxon>Neoptera</taxon>
        <taxon>Endopterygota</taxon>
        <taxon>Lepidoptera</taxon>
        <taxon>Glossata</taxon>
        <taxon>Ditrysia</taxon>
        <taxon>Bombycoidea</taxon>
        <taxon>Bombycidae</taxon>
        <taxon>Bombycinae</taxon>
        <taxon>Bombyx</taxon>
    </lineage>
</organism>
<feature type="transmembrane region" description="Helical" evidence="7">
    <location>
        <begin position="113"/>
        <end position="137"/>
    </location>
</feature>
<dbReference type="EnsemblMetazoa" id="XM_012695165.3">
    <property type="protein sequence ID" value="XP_012550619.1"/>
    <property type="gene ID" value="LOC100529205"/>
</dbReference>
<reference evidence="9" key="2">
    <citation type="submission" date="2022-06" db="UniProtKB">
        <authorList>
            <consortium name="EnsemblMetazoa"/>
        </authorList>
    </citation>
    <scope>IDENTIFICATION</scope>
    <source>
        <strain evidence="9">p50T (Dazao)</strain>
    </source>
</reference>
<dbReference type="GO" id="GO:0016020">
    <property type="term" value="C:membrane"/>
    <property type="evidence" value="ECO:0007669"/>
    <property type="project" value="UniProtKB-SubCell"/>
</dbReference>
<dbReference type="OrthoDB" id="2985014at2759"/>
<proteinExistence type="predicted"/>
<dbReference type="PANTHER" id="PTHR11662:SF336">
    <property type="entry name" value="LP19554P"/>
    <property type="match status" value="1"/>
</dbReference>
<comment type="subcellular location">
    <subcellularLocation>
        <location evidence="1">Membrane</location>
        <topology evidence="1">Multi-pass membrane protein</topology>
    </subcellularLocation>
</comment>
<feature type="transmembrane region" description="Helical" evidence="7">
    <location>
        <begin position="234"/>
        <end position="261"/>
    </location>
</feature>
<keyword evidence="5 7" id="KW-1133">Transmembrane helix</keyword>
<feature type="transmembrane region" description="Helical" evidence="7">
    <location>
        <begin position="7"/>
        <end position="26"/>
    </location>
</feature>
<dbReference type="PROSITE" id="PS50850">
    <property type="entry name" value="MFS"/>
    <property type="match status" value="1"/>
</dbReference>
<accession>A0A8R2C8Z9</accession>
<evidence type="ECO:0000256" key="6">
    <source>
        <dbReference type="ARBA" id="ARBA00023136"/>
    </source>
</evidence>
<feature type="transmembrane region" description="Helical" evidence="7">
    <location>
        <begin position="149"/>
        <end position="166"/>
    </location>
</feature>
<evidence type="ECO:0000256" key="2">
    <source>
        <dbReference type="ARBA" id="ARBA00022448"/>
    </source>
</evidence>
<feature type="transmembrane region" description="Helical" evidence="7">
    <location>
        <begin position="373"/>
        <end position="397"/>
    </location>
</feature>
<dbReference type="PROSITE" id="PS51257">
    <property type="entry name" value="PROKAR_LIPOPROTEIN"/>
    <property type="match status" value="1"/>
</dbReference>
<sequence length="451" mass="49866">MKFEKIPCRYIIALMIFTSSCASFMMRTNLNVNLVAMVPVSNSTYSETQTTLDWTPYQRANVLSSHLWGDILACLIGGPIAERWGARYVVFFGILVSAVLTMATPAAAKHSYISMLVVRFILGFFTGFINPGCHVLLSRWAVATDKGKFSGALMGGSIGIFIAWSICGQLIEPFGWEWGFYFFGIVSFPLIGLLWFLVYDSPEKHPYISEKEKQYLTDNIQVQRKKQSIPYRHILTSIPFWSLAIINFGSGWGIFFVITAAPNYIANALGFNIASTGLLSALTYLAKSTFAIMFGSVGDFLLQRKLVSLNMLRKSSTFISHVIPGLGLIGMAYPGMQPAYYIALITGVMAMNGSVTLTTAVNGHDLTRNFAGTVNGIVFAMMTVAGIITPYVTAFFTKDDETSAALWQPVFYTGGSVFMATGLQFLFLGSTKTQYWNDITKEKDAEHQEKN</sequence>
<feature type="domain" description="Major facilitator superfamily (MFS) profile" evidence="8">
    <location>
        <begin position="15"/>
        <end position="433"/>
    </location>
</feature>
<feature type="transmembrane region" description="Helical" evidence="7">
    <location>
        <begin position="339"/>
        <end position="361"/>
    </location>
</feature>
<dbReference type="FunFam" id="1.20.1250.20:FF:000423">
    <property type="entry name" value="Putative inorganic phosphate cotransporter-like Protein"/>
    <property type="match status" value="1"/>
</dbReference>
<dbReference type="FunFam" id="1.20.1250.20:FF:000003">
    <property type="entry name" value="Solute carrier family 17 member 3"/>
    <property type="match status" value="1"/>
</dbReference>
<name>A0A8R2C8Z9_BOMMO</name>
<feature type="transmembrane region" description="Helical" evidence="7">
    <location>
        <begin position="178"/>
        <end position="199"/>
    </location>
</feature>
<dbReference type="GO" id="GO:0006820">
    <property type="term" value="P:monoatomic anion transport"/>
    <property type="evidence" value="ECO:0007669"/>
    <property type="project" value="TreeGrafter"/>
</dbReference>
<evidence type="ECO:0000259" key="8">
    <source>
        <dbReference type="PROSITE" id="PS50850"/>
    </source>
</evidence>
<dbReference type="AlphaFoldDB" id="A0A8R2C8Z9"/>
<keyword evidence="3 7" id="KW-0812">Transmembrane</keyword>
<protein>
    <recommendedName>
        <fullName evidence="8">Major facilitator superfamily (MFS) profile domain-containing protein</fullName>
    </recommendedName>
</protein>
<dbReference type="InterPro" id="IPR020846">
    <property type="entry name" value="MFS_dom"/>
</dbReference>
<keyword evidence="6 7" id="KW-0472">Membrane</keyword>
<keyword evidence="4" id="KW-0769">Symport</keyword>
<dbReference type="SUPFAM" id="SSF103473">
    <property type="entry name" value="MFS general substrate transporter"/>
    <property type="match status" value="1"/>
</dbReference>
<feature type="transmembrane region" description="Helical" evidence="7">
    <location>
        <begin position="88"/>
        <end position="107"/>
    </location>
</feature>
<dbReference type="Proteomes" id="UP000005204">
    <property type="component" value="Unassembled WGS sequence"/>
</dbReference>
<dbReference type="PANTHER" id="PTHR11662">
    <property type="entry name" value="SOLUTE CARRIER FAMILY 17"/>
    <property type="match status" value="1"/>
</dbReference>
<dbReference type="GO" id="GO:0015293">
    <property type="term" value="F:symporter activity"/>
    <property type="evidence" value="ECO:0007669"/>
    <property type="project" value="UniProtKB-KW"/>
</dbReference>
<feature type="transmembrane region" description="Helical" evidence="7">
    <location>
        <begin position="62"/>
        <end position="81"/>
    </location>
</feature>
<dbReference type="InterPro" id="IPR036259">
    <property type="entry name" value="MFS_trans_sf"/>
</dbReference>
<keyword evidence="2" id="KW-0813">Transport</keyword>
<dbReference type="RefSeq" id="XP_012550619.1">
    <property type="nucleotide sequence ID" value="XM_012695165.4"/>
</dbReference>
<feature type="transmembrane region" description="Helical" evidence="7">
    <location>
        <begin position="281"/>
        <end position="302"/>
    </location>
</feature>
<dbReference type="Gene3D" id="1.20.1250.20">
    <property type="entry name" value="MFS general substrate transporter like domains"/>
    <property type="match status" value="2"/>
</dbReference>
<reference evidence="10" key="1">
    <citation type="journal article" date="2008" name="Insect Biochem. Mol. Biol.">
        <title>The genome of a lepidopteran model insect, the silkworm Bombyx mori.</title>
        <authorList>
            <consortium name="International Silkworm Genome Consortium"/>
        </authorList>
    </citation>
    <scope>NUCLEOTIDE SEQUENCE [LARGE SCALE GENOMIC DNA]</scope>
    <source>
        <strain evidence="10">p50T</strain>
    </source>
</reference>
<feature type="transmembrane region" description="Helical" evidence="7">
    <location>
        <begin position="314"/>
        <end position="333"/>
    </location>
</feature>
<feature type="transmembrane region" description="Helical" evidence="7">
    <location>
        <begin position="409"/>
        <end position="428"/>
    </location>
</feature>
<evidence type="ECO:0000313" key="10">
    <source>
        <dbReference type="Proteomes" id="UP000005204"/>
    </source>
</evidence>
<evidence type="ECO:0000256" key="1">
    <source>
        <dbReference type="ARBA" id="ARBA00004141"/>
    </source>
</evidence>
<keyword evidence="10" id="KW-1185">Reference proteome</keyword>
<evidence type="ECO:0000256" key="4">
    <source>
        <dbReference type="ARBA" id="ARBA00022847"/>
    </source>
</evidence>
<dbReference type="InterPro" id="IPR011701">
    <property type="entry name" value="MFS"/>
</dbReference>
<evidence type="ECO:0000256" key="5">
    <source>
        <dbReference type="ARBA" id="ARBA00022989"/>
    </source>
</evidence>
<evidence type="ECO:0000256" key="7">
    <source>
        <dbReference type="SAM" id="Phobius"/>
    </source>
</evidence>
<dbReference type="RefSeq" id="XP_012550618.1">
    <property type="nucleotide sequence ID" value="XM_012695164.3"/>
</dbReference>
<evidence type="ECO:0000313" key="9">
    <source>
        <dbReference type="EnsemblMetazoa" id="XP_012550619.1"/>
    </source>
</evidence>
<dbReference type="KEGG" id="bmor:100529205"/>
<dbReference type="EnsemblMetazoa" id="XM_012695164.2">
    <property type="protein sequence ID" value="XP_012550618.1"/>
    <property type="gene ID" value="LOC100529205"/>
</dbReference>
<dbReference type="InterPro" id="IPR050382">
    <property type="entry name" value="MFS_Na/Anion_cotransporter"/>
</dbReference>